<dbReference type="AlphaFoldDB" id="A0A6P8B0V5"/>
<proteinExistence type="predicted"/>
<reference evidence="2" key="3">
    <citation type="submission" date="2025-08" db="UniProtKB">
        <authorList>
            <consortium name="RefSeq"/>
        </authorList>
    </citation>
    <scope>IDENTIFICATION</scope>
    <source>
        <strain evidence="2">NI907</strain>
    </source>
</reference>
<evidence type="ECO:0000313" key="1">
    <source>
        <dbReference type="Proteomes" id="UP000515153"/>
    </source>
</evidence>
<name>A0A6P8B0V5_PYRGI</name>
<evidence type="ECO:0000313" key="2">
    <source>
        <dbReference type="RefSeq" id="XP_030980808.1"/>
    </source>
</evidence>
<reference evidence="2" key="1">
    <citation type="journal article" date="2019" name="Mol. Biol. Evol.">
        <title>Blast fungal genomes show frequent chromosomal changes, gene gains and losses, and effector gene turnover.</title>
        <authorList>
            <person name="Gomez Luciano L.B."/>
            <person name="Jason Tsai I."/>
            <person name="Chuma I."/>
            <person name="Tosa Y."/>
            <person name="Chen Y.H."/>
            <person name="Li J.Y."/>
            <person name="Li M.Y."/>
            <person name="Jade Lu M.Y."/>
            <person name="Nakayashiki H."/>
            <person name="Li W.H."/>
        </authorList>
    </citation>
    <scope>NUCLEOTIDE SEQUENCE</scope>
    <source>
        <strain evidence="2">NI907</strain>
    </source>
</reference>
<protein>
    <submittedName>
        <fullName evidence="2">Uncharacterized protein</fullName>
    </submittedName>
</protein>
<dbReference type="GeneID" id="41961940"/>
<gene>
    <name evidence="2" type="ORF">PgNI_07013</name>
</gene>
<reference evidence="2" key="2">
    <citation type="submission" date="2019-10" db="EMBL/GenBank/DDBJ databases">
        <authorList>
            <consortium name="NCBI Genome Project"/>
        </authorList>
    </citation>
    <scope>NUCLEOTIDE SEQUENCE</scope>
    <source>
        <strain evidence="2">NI907</strain>
    </source>
</reference>
<organism evidence="1 2">
    <name type="scientific">Pyricularia grisea</name>
    <name type="common">Crabgrass-specific blast fungus</name>
    <name type="synonym">Magnaporthe grisea</name>
    <dbReference type="NCBI Taxonomy" id="148305"/>
    <lineage>
        <taxon>Eukaryota</taxon>
        <taxon>Fungi</taxon>
        <taxon>Dikarya</taxon>
        <taxon>Ascomycota</taxon>
        <taxon>Pezizomycotina</taxon>
        <taxon>Sordariomycetes</taxon>
        <taxon>Sordariomycetidae</taxon>
        <taxon>Magnaporthales</taxon>
        <taxon>Pyriculariaceae</taxon>
        <taxon>Pyricularia</taxon>
    </lineage>
</organism>
<sequence>MSLLFVFSSSSSSSSYVCRHDRSWHGRQKYFVHNCTPLIVQRPEK</sequence>
<accession>A0A6P8B0V5</accession>
<dbReference type="Proteomes" id="UP000515153">
    <property type="component" value="Unplaced"/>
</dbReference>
<keyword evidence="1" id="KW-1185">Reference proteome</keyword>
<dbReference type="RefSeq" id="XP_030980808.1">
    <property type="nucleotide sequence ID" value="XM_031127031.1"/>
</dbReference>
<dbReference type="KEGG" id="pgri:PgNI_07013"/>